<evidence type="ECO:0000313" key="3">
    <source>
        <dbReference type="EMBL" id="VFK24265.1"/>
    </source>
</evidence>
<name>A0A450X4R0_9GAMM</name>
<evidence type="ECO:0000256" key="1">
    <source>
        <dbReference type="ARBA" id="ARBA00009981"/>
    </source>
</evidence>
<dbReference type="Gene3D" id="3.40.1620.10">
    <property type="entry name" value="YefM-like domain"/>
    <property type="match status" value="1"/>
</dbReference>
<dbReference type="Pfam" id="PF02604">
    <property type="entry name" value="PhdYeFM_antitox"/>
    <property type="match status" value="1"/>
</dbReference>
<dbReference type="InterPro" id="IPR006442">
    <property type="entry name" value="Antitoxin_Phd/YefM"/>
</dbReference>
<reference evidence="3" key="1">
    <citation type="submission" date="2019-02" db="EMBL/GenBank/DDBJ databases">
        <authorList>
            <person name="Gruber-Vodicka R. H."/>
            <person name="Seah K. B. B."/>
        </authorList>
    </citation>
    <scope>NUCLEOTIDE SEQUENCE</scope>
    <source>
        <strain evidence="3">BECK_S313</strain>
    </source>
</reference>
<dbReference type="SUPFAM" id="SSF143120">
    <property type="entry name" value="YefM-like"/>
    <property type="match status" value="1"/>
</dbReference>
<dbReference type="InterPro" id="IPR036165">
    <property type="entry name" value="YefM-like_sf"/>
</dbReference>
<dbReference type="EMBL" id="CAADFK010000399">
    <property type="protein sequence ID" value="VFK24265.1"/>
    <property type="molecule type" value="Genomic_DNA"/>
</dbReference>
<sequence length="84" mass="9518">MSTVTASEFQKNFGTFKEAAQRNPIIITSNGRESVVLLSVEEYKEFLKFKQSQFAYDGKISDDFKNDVENFMDSHGDILDGLAK</sequence>
<protein>
    <recommendedName>
        <fullName evidence="2">Antitoxin</fullName>
    </recommendedName>
</protein>
<comment type="function">
    <text evidence="2">Antitoxin component of a type II toxin-antitoxin (TA) system.</text>
</comment>
<dbReference type="NCBIfam" id="TIGR01552">
    <property type="entry name" value="phd_fam"/>
    <property type="match status" value="1"/>
</dbReference>
<organism evidence="3">
    <name type="scientific">Candidatus Kentrum sp. LPFa</name>
    <dbReference type="NCBI Taxonomy" id="2126335"/>
    <lineage>
        <taxon>Bacteria</taxon>
        <taxon>Pseudomonadati</taxon>
        <taxon>Pseudomonadota</taxon>
        <taxon>Gammaproteobacteria</taxon>
        <taxon>Candidatus Kentrum</taxon>
    </lineage>
</organism>
<dbReference type="AlphaFoldDB" id="A0A450X4R0"/>
<gene>
    <name evidence="3" type="ORF">BECKLPF1236B_GA0070989_13991</name>
</gene>
<evidence type="ECO:0000256" key="2">
    <source>
        <dbReference type="RuleBase" id="RU362080"/>
    </source>
</evidence>
<accession>A0A450X4R0</accession>
<comment type="similarity">
    <text evidence="1 2">Belongs to the phD/YefM antitoxin family.</text>
</comment>
<proteinExistence type="inferred from homology"/>